<evidence type="ECO:0000256" key="3">
    <source>
        <dbReference type="ARBA" id="ARBA00022729"/>
    </source>
</evidence>
<dbReference type="GO" id="GO:0000270">
    <property type="term" value="P:peptidoglycan metabolic process"/>
    <property type="evidence" value="ECO:0007669"/>
    <property type="project" value="InterPro"/>
</dbReference>
<evidence type="ECO:0000256" key="4">
    <source>
        <dbReference type="ARBA" id="ARBA00023237"/>
    </source>
</evidence>
<accession>A0A1R1I197</accession>
<keyword evidence="4" id="KW-0998">Cell outer membrane</keyword>
<proteinExistence type="inferred from homology"/>
<dbReference type="SUPFAM" id="SSF53850">
    <property type="entry name" value="Periplasmic binding protein-like II"/>
    <property type="match status" value="1"/>
</dbReference>
<dbReference type="Proteomes" id="UP000187526">
    <property type="component" value="Unassembled WGS sequence"/>
</dbReference>
<evidence type="ECO:0000259" key="5">
    <source>
        <dbReference type="SMART" id="SM00062"/>
    </source>
</evidence>
<dbReference type="Pfam" id="PF00497">
    <property type="entry name" value="SBP_bac_3"/>
    <property type="match status" value="1"/>
</dbReference>
<dbReference type="CDD" id="cd13403">
    <property type="entry name" value="MLTF-like"/>
    <property type="match status" value="1"/>
</dbReference>
<keyword evidence="4" id="KW-0472">Membrane</keyword>
<comment type="subcellular location">
    <subcellularLocation>
        <location evidence="1">Cell outer membrane</location>
        <topology evidence="1">Peripheral membrane protein</topology>
    </subcellularLocation>
</comment>
<dbReference type="PROSITE" id="PS51257">
    <property type="entry name" value="PROKAR_LIPOPROTEIN"/>
    <property type="match status" value="1"/>
</dbReference>
<dbReference type="InterPro" id="IPR008258">
    <property type="entry name" value="Transglycosylase_SLT_dom_1"/>
</dbReference>
<dbReference type="Gene3D" id="1.10.530.10">
    <property type="match status" value="1"/>
</dbReference>
<organism evidence="6 7">
    <name type="scientific">Azonexus hydrophilus</name>
    <dbReference type="NCBI Taxonomy" id="418702"/>
    <lineage>
        <taxon>Bacteria</taxon>
        <taxon>Pseudomonadati</taxon>
        <taxon>Pseudomonadota</taxon>
        <taxon>Betaproteobacteria</taxon>
        <taxon>Rhodocyclales</taxon>
        <taxon>Azonexaceae</taxon>
        <taxon>Azonexus</taxon>
    </lineage>
</organism>
<dbReference type="PANTHER" id="PTHR35936">
    <property type="entry name" value="MEMBRANE-BOUND LYTIC MUREIN TRANSGLYCOSYLASE F"/>
    <property type="match status" value="1"/>
</dbReference>
<keyword evidence="3" id="KW-0732">Signal</keyword>
<dbReference type="InterPro" id="IPR000189">
    <property type="entry name" value="Transglyc_AS"/>
</dbReference>
<dbReference type="RefSeq" id="WP_076096500.1">
    <property type="nucleotide sequence ID" value="NZ_MTHD01000005.1"/>
</dbReference>
<dbReference type="OrthoDB" id="9815002at2"/>
<dbReference type="PANTHER" id="PTHR35936:SF19">
    <property type="entry name" value="AMINO-ACID-BINDING PROTEIN YXEM-RELATED"/>
    <property type="match status" value="1"/>
</dbReference>
<evidence type="ECO:0000256" key="2">
    <source>
        <dbReference type="ARBA" id="ARBA00007734"/>
    </source>
</evidence>
<dbReference type="Gene3D" id="3.40.190.10">
    <property type="entry name" value="Periplasmic binding protein-like II"/>
    <property type="match status" value="2"/>
</dbReference>
<reference evidence="6 7" key="1">
    <citation type="submission" date="2016-10" db="EMBL/GenBank/DDBJ databases">
        <title>Alkaliphiles isolated from bioreactors.</title>
        <authorList>
            <person name="Salah Z."/>
            <person name="Rout S.P."/>
            <person name="Humphreys P.N."/>
        </authorList>
    </citation>
    <scope>NUCLEOTIDE SEQUENCE [LARGE SCALE GENOMIC DNA]</scope>
    <source>
        <strain evidence="6 7">ZS02</strain>
    </source>
</reference>
<evidence type="ECO:0000313" key="6">
    <source>
        <dbReference type="EMBL" id="OMG52515.1"/>
    </source>
</evidence>
<dbReference type="AlphaFoldDB" id="A0A1R1I197"/>
<dbReference type="GO" id="GO:0009279">
    <property type="term" value="C:cell outer membrane"/>
    <property type="evidence" value="ECO:0007669"/>
    <property type="project" value="UniProtKB-SubCell"/>
</dbReference>
<dbReference type="SUPFAM" id="SSF53955">
    <property type="entry name" value="Lysozyme-like"/>
    <property type="match status" value="1"/>
</dbReference>
<protein>
    <submittedName>
        <fullName evidence="6">Lytic transglycosylase F</fullName>
    </submittedName>
</protein>
<name>A0A1R1I197_9RHOO</name>
<evidence type="ECO:0000313" key="7">
    <source>
        <dbReference type="Proteomes" id="UP000187526"/>
    </source>
</evidence>
<feature type="domain" description="Solute-binding protein family 3/N-terminal" evidence="5">
    <location>
        <begin position="36"/>
        <end position="258"/>
    </location>
</feature>
<dbReference type="InterPro" id="IPR023346">
    <property type="entry name" value="Lysozyme-like_dom_sf"/>
</dbReference>
<sequence>MPRFNSLFALLLILLLTGCGEGWRTPLPFPTPGKQDLVVLTRPGPLTYSADEAGTISGLEYDLVTLLAEELGVRTEFVVLPPGELNSQLLEGRYHIAAAWLSPSSHTDMQGSPPIFSTRDVLAQHEGSLPLTSLEQLAGKTVHALAGSRQAATIRRLAAEIQDLTLVEVGQGDILDLLDSMGDHKVSYVAMDGRLEDLANQHIPTLRTTLTLSDTAPITWWLGKSPNPEVKARVDAFIERVRKDGTLARLEERYFGHVRRLKQIDIEKFFGQIETTLPKLRKHFQDAERITGIDWRLIAALAYQESHWDPFATSYTNVRGMMMLTEETADRLGVSNRLDARESIIGGARYLNILKDTLPADVEEPDRTWLALAGYNIGPGHLNAARTIGRQLKANPNAWYDMKRVLPLLAKPQYYNRLKSGRARGGEAVILVENIRSYYDILTRNEAPLPMLDLSAPGEQPGLKLRR</sequence>
<keyword evidence="7" id="KW-1185">Reference proteome</keyword>
<comment type="caution">
    <text evidence="6">The sequence shown here is derived from an EMBL/GenBank/DDBJ whole genome shotgun (WGS) entry which is preliminary data.</text>
</comment>
<dbReference type="PROSITE" id="PS00922">
    <property type="entry name" value="TRANSGLYCOSYLASE"/>
    <property type="match status" value="1"/>
</dbReference>
<dbReference type="CDD" id="cd01009">
    <property type="entry name" value="PBP2_YfhD_N"/>
    <property type="match status" value="1"/>
</dbReference>
<gene>
    <name evidence="6" type="ORF">BJN45_14580</name>
</gene>
<dbReference type="Pfam" id="PF01464">
    <property type="entry name" value="SLT"/>
    <property type="match status" value="1"/>
</dbReference>
<dbReference type="InterPro" id="IPR001638">
    <property type="entry name" value="Solute-binding_3/MltF_N"/>
</dbReference>
<comment type="similarity">
    <text evidence="2">Belongs to the transglycosylase Slt family.</text>
</comment>
<dbReference type="STRING" id="418702.BJN45_14580"/>
<dbReference type="GO" id="GO:0008933">
    <property type="term" value="F:peptidoglycan lytic transglycosylase activity"/>
    <property type="evidence" value="ECO:0007669"/>
    <property type="project" value="InterPro"/>
</dbReference>
<dbReference type="SMART" id="SM00062">
    <property type="entry name" value="PBPb"/>
    <property type="match status" value="1"/>
</dbReference>
<evidence type="ECO:0000256" key="1">
    <source>
        <dbReference type="ARBA" id="ARBA00004339"/>
    </source>
</evidence>
<dbReference type="EMBL" id="MTHD01000005">
    <property type="protein sequence ID" value="OMG52515.1"/>
    <property type="molecule type" value="Genomic_DNA"/>
</dbReference>
<dbReference type="NCBIfam" id="NF008112">
    <property type="entry name" value="PRK10859.1"/>
    <property type="match status" value="1"/>
</dbReference>